<accession>A0A918EH89</accession>
<reference evidence="2" key="1">
    <citation type="journal article" date="2014" name="Int. J. Syst. Evol. Microbiol.">
        <title>Complete genome sequence of Corynebacterium casei LMG S-19264T (=DSM 44701T), isolated from a smear-ripened cheese.</title>
        <authorList>
            <consortium name="US DOE Joint Genome Institute (JGI-PGF)"/>
            <person name="Walter F."/>
            <person name="Albersmeier A."/>
            <person name="Kalinowski J."/>
            <person name="Ruckert C."/>
        </authorList>
    </citation>
    <scope>NUCLEOTIDE SEQUENCE</scope>
    <source>
        <strain evidence="2">JCM 3313</strain>
    </source>
</reference>
<gene>
    <name evidence="2" type="ORF">GCM10010185_54830</name>
</gene>
<evidence type="ECO:0000313" key="3">
    <source>
        <dbReference type="Proteomes" id="UP000639606"/>
    </source>
</evidence>
<dbReference type="GO" id="GO:0008194">
    <property type="term" value="F:UDP-glycosyltransferase activity"/>
    <property type="evidence" value="ECO:0007669"/>
    <property type="project" value="InterPro"/>
</dbReference>
<reference evidence="2" key="2">
    <citation type="submission" date="2020-09" db="EMBL/GenBank/DDBJ databases">
        <authorList>
            <person name="Sun Q."/>
            <person name="Ohkuma M."/>
        </authorList>
    </citation>
    <scope>NUCLEOTIDE SEQUENCE</scope>
    <source>
        <strain evidence="2">JCM 3313</strain>
    </source>
</reference>
<dbReference type="Proteomes" id="UP000639606">
    <property type="component" value="Unassembled WGS sequence"/>
</dbReference>
<evidence type="ECO:0000259" key="1">
    <source>
        <dbReference type="Pfam" id="PF06722"/>
    </source>
</evidence>
<dbReference type="GO" id="GO:0016758">
    <property type="term" value="F:hexosyltransferase activity"/>
    <property type="evidence" value="ECO:0007669"/>
    <property type="project" value="UniProtKB-ARBA"/>
</dbReference>
<evidence type="ECO:0000313" key="2">
    <source>
        <dbReference type="EMBL" id="GGP74314.1"/>
    </source>
</evidence>
<dbReference type="FunFam" id="3.40.50.2000:FF:000072">
    <property type="entry name" value="Glycosyl transferase"/>
    <property type="match status" value="1"/>
</dbReference>
<dbReference type="PANTHER" id="PTHR48050">
    <property type="entry name" value="STEROL 3-BETA-GLUCOSYLTRANSFERASE"/>
    <property type="match status" value="1"/>
</dbReference>
<dbReference type="EMBL" id="BMRG01000014">
    <property type="protein sequence ID" value="GGP74314.1"/>
    <property type="molecule type" value="Genomic_DNA"/>
</dbReference>
<dbReference type="InterPro" id="IPR050426">
    <property type="entry name" value="Glycosyltransferase_28"/>
</dbReference>
<dbReference type="Pfam" id="PF06722">
    <property type="entry name" value="EryCIII-like_C"/>
    <property type="match status" value="1"/>
</dbReference>
<dbReference type="InterPro" id="IPR002213">
    <property type="entry name" value="UDP_glucos_trans"/>
</dbReference>
<name>A0A918EH89_9PSEU</name>
<dbReference type="RefSeq" id="WP_189226189.1">
    <property type="nucleotide sequence ID" value="NZ_BMRG01000014.1"/>
</dbReference>
<keyword evidence="3" id="KW-1185">Reference proteome</keyword>
<proteinExistence type="predicted"/>
<dbReference type="InterPro" id="IPR010610">
    <property type="entry name" value="EryCIII-like_C"/>
</dbReference>
<dbReference type="Gene3D" id="3.40.50.2000">
    <property type="entry name" value="Glycogen Phosphorylase B"/>
    <property type="match status" value="2"/>
</dbReference>
<protein>
    <submittedName>
        <fullName evidence="2">Glucosyltransferase</fullName>
    </submittedName>
</protein>
<sequence>MSRYLLAPFPLHGHVVPMTALAAELVGRGGHVTVAISAAFADVFRDLGCEIVELDIMPRSAVAEERSVKRKFGRLRWMRDVYRERVRLSSFLKARIAELRPDVVVTDIMSLWGVHAAEAAGVPCAAFHVTYAVNEQVLLDDVRRLAGPKMAAFVKWSGFAKIQPGLRRRVHRNAALALVNVIEELQPHRETFDERFHFVGPLRPEPDRGDSDLPWDRIENERTLYVSTGTFFTRGAWFFRKVAEAFAGDDWFVVMATSHTDPEEIGHLPANVVARRYVPQSAVLEHCEAFLTHAGMNSAMEGLLLGLPMVIVPRASDQKEIARKLVALGTGVVVDHQAGPEEFRNALDHVVNDPAIRTALAENAQRLRQSNGPAAAADQLEKLIVGGRAA</sequence>
<dbReference type="AlphaFoldDB" id="A0A918EH89"/>
<dbReference type="SUPFAM" id="SSF53756">
    <property type="entry name" value="UDP-Glycosyltransferase/glycogen phosphorylase"/>
    <property type="match status" value="1"/>
</dbReference>
<comment type="caution">
    <text evidence="2">The sequence shown here is derived from an EMBL/GenBank/DDBJ whole genome shotgun (WGS) entry which is preliminary data.</text>
</comment>
<dbReference type="CDD" id="cd03784">
    <property type="entry name" value="GT1_Gtf-like"/>
    <property type="match status" value="1"/>
</dbReference>
<feature type="domain" description="Erythromycin biosynthesis protein CIII-like C-terminal" evidence="1">
    <location>
        <begin position="250"/>
        <end position="380"/>
    </location>
</feature>
<dbReference type="GO" id="GO:0017000">
    <property type="term" value="P:antibiotic biosynthetic process"/>
    <property type="evidence" value="ECO:0007669"/>
    <property type="project" value="UniProtKB-ARBA"/>
</dbReference>
<dbReference type="PANTHER" id="PTHR48050:SF13">
    <property type="entry name" value="STEROL 3-BETA-GLUCOSYLTRANSFERASE UGT80A2"/>
    <property type="match status" value="1"/>
</dbReference>
<organism evidence="2 3">
    <name type="scientific">Saccharothrix coeruleofusca</name>
    <dbReference type="NCBI Taxonomy" id="33919"/>
    <lineage>
        <taxon>Bacteria</taxon>
        <taxon>Bacillati</taxon>
        <taxon>Actinomycetota</taxon>
        <taxon>Actinomycetes</taxon>
        <taxon>Pseudonocardiales</taxon>
        <taxon>Pseudonocardiaceae</taxon>
        <taxon>Saccharothrix</taxon>
    </lineage>
</organism>